<dbReference type="EMBL" id="MU863918">
    <property type="protein sequence ID" value="KAK4200514.1"/>
    <property type="molecule type" value="Genomic_DNA"/>
</dbReference>
<sequence length="308" mass="35633">MTSLSHRPTPAVSRKRLTVSPLADSAVPFGKKNIVLRIGSFKGGLPADRDFDTIPPADFISPILGAFYYFANTARMVWAEYHKIPMSEMTLSAATGTIEFPELAEKEDRILPKNCPEAVYQEARRRVGTSWRDWFRKCEEWHLFLGLEGNLVLRANHSRLRYAVRHQFGWQDMSFCCRTGLMQFPRLSWNMSADDIFTELKTHPDPRWWEVPDGCGSDEEEPERVAIAKIEATKLGMKKLRHAIAQKDRKKAKRRARLRTKETLGKHQNYFWMKYKLKERKARLQRSRARKEDGEWKGACMSAQAQGG</sequence>
<evidence type="ECO:0000256" key="1">
    <source>
        <dbReference type="SAM" id="MobiDB-lite"/>
    </source>
</evidence>
<dbReference type="Proteomes" id="UP001303160">
    <property type="component" value="Unassembled WGS sequence"/>
</dbReference>
<comment type="caution">
    <text evidence="2">The sequence shown here is derived from an EMBL/GenBank/DDBJ whole genome shotgun (WGS) entry which is preliminary data.</text>
</comment>
<protein>
    <submittedName>
        <fullName evidence="2">Uncharacterized protein</fullName>
    </submittedName>
</protein>
<feature type="region of interest" description="Disordered" evidence="1">
    <location>
        <begin position="288"/>
        <end position="308"/>
    </location>
</feature>
<keyword evidence="3" id="KW-1185">Reference proteome</keyword>
<gene>
    <name evidence="2" type="ORF">QBC40DRAFT_264952</name>
</gene>
<accession>A0AAN7AVC6</accession>
<dbReference type="AlphaFoldDB" id="A0AAN7AVC6"/>
<reference evidence="2" key="1">
    <citation type="journal article" date="2023" name="Mol. Phylogenet. Evol.">
        <title>Genome-scale phylogeny and comparative genomics of the fungal order Sordariales.</title>
        <authorList>
            <person name="Hensen N."/>
            <person name="Bonometti L."/>
            <person name="Westerberg I."/>
            <person name="Brannstrom I.O."/>
            <person name="Guillou S."/>
            <person name="Cros-Aarteil S."/>
            <person name="Calhoun S."/>
            <person name="Haridas S."/>
            <person name="Kuo A."/>
            <person name="Mondo S."/>
            <person name="Pangilinan J."/>
            <person name="Riley R."/>
            <person name="LaButti K."/>
            <person name="Andreopoulos B."/>
            <person name="Lipzen A."/>
            <person name="Chen C."/>
            <person name="Yan M."/>
            <person name="Daum C."/>
            <person name="Ng V."/>
            <person name="Clum A."/>
            <person name="Steindorff A."/>
            <person name="Ohm R.A."/>
            <person name="Martin F."/>
            <person name="Silar P."/>
            <person name="Natvig D.O."/>
            <person name="Lalanne C."/>
            <person name="Gautier V."/>
            <person name="Ament-Velasquez S.L."/>
            <person name="Kruys A."/>
            <person name="Hutchinson M.I."/>
            <person name="Powell A.J."/>
            <person name="Barry K."/>
            <person name="Miller A.N."/>
            <person name="Grigoriev I.V."/>
            <person name="Debuchy R."/>
            <person name="Gladieux P."/>
            <person name="Hiltunen Thoren M."/>
            <person name="Johannesson H."/>
        </authorList>
    </citation>
    <scope>NUCLEOTIDE SEQUENCE</scope>
    <source>
        <strain evidence="2">CBS 315.58</strain>
    </source>
</reference>
<name>A0AAN7AVC6_9PEZI</name>
<evidence type="ECO:0000313" key="3">
    <source>
        <dbReference type="Proteomes" id="UP001303160"/>
    </source>
</evidence>
<reference evidence="2" key="2">
    <citation type="submission" date="2023-05" db="EMBL/GenBank/DDBJ databases">
        <authorList>
            <consortium name="Lawrence Berkeley National Laboratory"/>
            <person name="Steindorff A."/>
            <person name="Hensen N."/>
            <person name="Bonometti L."/>
            <person name="Westerberg I."/>
            <person name="Brannstrom I.O."/>
            <person name="Guillou S."/>
            <person name="Cros-Aarteil S."/>
            <person name="Calhoun S."/>
            <person name="Haridas S."/>
            <person name="Kuo A."/>
            <person name="Mondo S."/>
            <person name="Pangilinan J."/>
            <person name="Riley R."/>
            <person name="Labutti K."/>
            <person name="Andreopoulos B."/>
            <person name="Lipzen A."/>
            <person name="Chen C."/>
            <person name="Yanf M."/>
            <person name="Daum C."/>
            <person name="Ng V."/>
            <person name="Clum A."/>
            <person name="Ohm R."/>
            <person name="Martin F."/>
            <person name="Silar P."/>
            <person name="Natvig D."/>
            <person name="Lalanne C."/>
            <person name="Gautier V."/>
            <person name="Ament-Velasquez S.L."/>
            <person name="Kruys A."/>
            <person name="Hutchinson M.I."/>
            <person name="Powell A.J."/>
            <person name="Barry K."/>
            <person name="Miller A.N."/>
            <person name="Grigoriev I.V."/>
            <person name="Debuchy R."/>
            <person name="Gladieux P."/>
            <person name="Thoren M.H."/>
            <person name="Johannesson H."/>
        </authorList>
    </citation>
    <scope>NUCLEOTIDE SEQUENCE</scope>
    <source>
        <strain evidence="2">CBS 315.58</strain>
    </source>
</reference>
<proteinExistence type="predicted"/>
<evidence type="ECO:0000313" key="2">
    <source>
        <dbReference type="EMBL" id="KAK4200514.1"/>
    </source>
</evidence>
<organism evidence="2 3">
    <name type="scientific">Triangularia verruculosa</name>
    <dbReference type="NCBI Taxonomy" id="2587418"/>
    <lineage>
        <taxon>Eukaryota</taxon>
        <taxon>Fungi</taxon>
        <taxon>Dikarya</taxon>
        <taxon>Ascomycota</taxon>
        <taxon>Pezizomycotina</taxon>
        <taxon>Sordariomycetes</taxon>
        <taxon>Sordariomycetidae</taxon>
        <taxon>Sordariales</taxon>
        <taxon>Podosporaceae</taxon>
        <taxon>Triangularia</taxon>
    </lineage>
</organism>